<evidence type="ECO:0000313" key="2">
    <source>
        <dbReference type="Proteomes" id="UP001519344"/>
    </source>
</evidence>
<proteinExistence type="predicted"/>
<dbReference type="RefSeq" id="WP_167057049.1">
    <property type="nucleotide sequence ID" value="NZ_JAAOZR010000014.1"/>
</dbReference>
<dbReference type="Proteomes" id="UP001519344">
    <property type="component" value="Unassembled WGS sequence"/>
</dbReference>
<name>A0ABS4I8F0_9BACL</name>
<keyword evidence="2" id="KW-1185">Reference proteome</keyword>
<reference evidence="1 2" key="1">
    <citation type="submission" date="2021-03" db="EMBL/GenBank/DDBJ databases">
        <title>Genomic Encyclopedia of Type Strains, Phase IV (KMG-IV): sequencing the most valuable type-strain genomes for metagenomic binning, comparative biology and taxonomic classification.</title>
        <authorList>
            <person name="Goeker M."/>
        </authorList>
    </citation>
    <scope>NUCLEOTIDE SEQUENCE [LARGE SCALE GENOMIC DNA]</scope>
    <source>
        <strain evidence="1 2">DSM 24950</strain>
    </source>
</reference>
<organism evidence="1 2">
    <name type="scientific">Paenibacillus aceris</name>
    <dbReference type="NCBI Taxonomy" id="869555"/>
    <lineage>
        <taxon>Bacteria</taxon>
        <taxon>Bacillati</taxon>
        <taxon>Bacillota</taxon>
        <taxon>Bacilli</taxon>
        <taxon>Bacillales</taxon>
        <taxon>Paenibacillaceae</taxon>
        <taxon>Paenibacillus</taxon>
    </lineage>
</organism>
<dbReference type="EMBL" id="JAGGKV010000029">
    <property type="protein sequence ID" value="MBP1967140.1"/>
    <property type="molecule type" value="Genomic_DNA"/>
</dbReference>
<gene>
    <name evidence="1" type="ORF">J2Z65_006404</name>
</gene>
<evidence type="ECO:0000313" key="1">
    <source>
        <dbReference type="EMBL" id="MBP1967140.1"/>
    </source>
</evidence>
<accession>A0ABS4I8F0</accession>
<comment type="caution">
    <text evidence="1">The sequence shown here is derived from an EMBL/GenBank/DDBJ whole genome shotgun (WGS) entry which is preliminary data.</text>
</comment>
<sequence length="99" mass="10996">MPAMWRSESGEEEFAPLEEIGVSDISQLTKLEQGIYLALGDTSYSALEELADRDNTNPQEIVLAFVEELIASGSASDDRIAYAALRWFYANCIEGKFAR</sequence>
<protein>
    <submittedName>
        <fullName evidence="1">Uncharacterized protein</fullName>
    </submittedName>
</protein>